<evidence type="ECO:0000313" key="4">
    <source>
        <dbReference type="Proteomes" id="UP000540787"/>
    </source>
</evidence>
<accession>A0A7W9WYJ3</accession>
<proteinExistence type="predicted"/>
<dbReference type="EMBL" id="JACHBX010000001">
    <property type="protein sequence ID" value="MBB6133201.1"/>
    <property type="molecule type" value="Genomic_DNA"/>
</dbReference>
<comment type="caution">
    <text evidence="3">The sequence shown here is derived from an EMBL/GenBank/DDBJ whole genome shotgun (WGS) entry which is preliminary data.</text>
</comment>
<feature type="signal peptide" evidence="1">
    <location>
        <begin position="1"/>
        <end position="24"/>
    </location>
</feature>
<evidence type="ECO:0000259" key="2">
    <source>
        <dbReference type="Pfam" id="PF07589"/>
    </source>
</evidence>
<sequence>MKLIKHLRSAALATMLFSAGVANAALYQFQLTGDYTASWQLNSTVSPDAVGEGEGFVLEDVFGDFPGSFFDYTDLTFFSEAIGGGMQIEDYFGDSVLLSTDGVQLYTGSEFSPTFRLGKFALSEYLGTGRYSLTITDLDAVPPPVDVPEPASTALLLGGLGVLLASRKRRQAR</sequence>
<dbReference type="NCBIfam" id="TIGR02595">
    <property type="entry name" value="PEP_CTERM"/>
    <property type="match status" value="1"/>
</dbReference>
<keyword evidence="4" id="KW-1185">Reference proteome</keyword>
<feature type="domain" description="Ice-binding protein C-terminal" evidence="2">
    <location>
        <begin position="146"/>
        <end position="170"/>
    </location>
</feature>
<dbReference type="Proteomes" id="UP000540787">
    <property type="component" value="Unassembled WGS sequence"/>
</dbReference>
<dbReference type="InterPro" id="IPR013424">
    <property type="entry name" value="Ice-binding_C"/>
</dbReference>
<dbReference type="AlphaFoldDB" id="A0A7W9WYJ3"/>
<protein>
    <recommendedName>
        <fullName evidence="2">Ice-binding protein C-terminal domain-containing protein</fullName>
    </recommendedName>
</protein>
<evidence type="ECO:0000313" key="3">
    <source>
        <dbReference type="EMBL" id="MBB6133201.1"/>
    </source>
</evidence>
<dbReference type="RefSeq" id="WP_183552460.1">
    <property type="nucleotide sequence ID" value="NZ_JACHBX010000001.1"/>
</dbReference>
<dbReference type="Pfam" id="PF07589">
    <property type="entry name" value="PEP-CTERM"/>
    <property type="match status" value="1"/>
</dbReference>
<feature type="chain" id="PRO_5031407232" description="Ice-binding protein C-terminal domain-containing protein" evidence="1">
    <location>
        <begin position="25"/>
        <end position="173"/>
    </location>
</feature>
<keyword evidence="1" id="KW-0732">Signal</keyword>
<gene>
    <name evidence="3" type="ORF">HD842_001312</name>
</gene>
<evidence type="ECO:0000256" key="1">
    <source>
        <dbReference type="SAM" id="SignalP"/>
    </source>
</evidence>
<name>A0A7W9WYJ3_9BURK</name>
<reference evidence="3 4" key="1">
    <citation type="submission" date="2020-08" db="EMBL/GenBank/DDBJ databases">
        <title>The Agave Microbiome: Exploring the role of microbial communities in plant adaptations to desert environments.</title>
        <authorList>
            <person name="Partida-Martinez L.P."/>
        </authorList>
    </citation>
    <scope>NUCLEOTIDE SEQUENCE [LARGE SCALE GENOMIC DNA]</scope>
    <source>
        <strain evidence="3 4">AT3.2</strain>
    </source>
</reference>
<organism evidence="3 4">
    <name type="scientific">Massilia aurea</name>
    <dbReference type="NCBI Taxonomy" id="373040"/>
    <lineage>
        <taxon>Bacteria</taxon>
        <taxon>Pseudomonadati</taxon>
        <taxon>Pseudomonadota</taxon>
        <taxon>Betaproteobacteria</taxon>
        <taxon>Burkholderiales</taxon>
        <taxon>Oxalobacteraceae</taxon>
        <taxon>Telluria group</taxon>
        <taxon>Massilia</taxon>
    </lineage>
</organism>